<dbReference type="Proteomes" id="UP000796880">
    <property type="component" value="Unassembled WGS sequence"/>
</dbReference>
<dbReference type="EMBL" id="VOIH02000009">
    <property type="protein sequence ID" value="KAF3438507.1"/>
    <property type="molecule type" value="Genomic_DNA"/>
</dbReference>
<accession>A0A8K0GRA2</accession>
<dbReference type="AlphaFoldDB" id="A0A8K0GRA2"/>
<proteinExistence type="predicted"/>
<keyword evidence="2" id="KW-1185">Reference proteome</keyword>
<evidence type="ECO:0000313" key="1">
    <source>
        <dbReference type="EMBL" id="KAF3438507.1"/>
    </source>
</evidence>
<gene>
    <name evidence="1" type="ORF">FNV43_RR21269</name>
</gene>
<sequence>MVDSNSSWRRGWQMTNRAIAKTKAATIPNANTSTESEQQSSPSSILHLVTLALFYK</sequence>
<comment type="caution">
    <text evidence="1">The sequence shown here is derived from an EMBL/GenBank/DDBJ whole genome shotgun (WGS) entry which is preliminary data.</text>
</comment>
<name>A0A8K0GRA2_9ROSA</name>
<organism evidence="1 2">
    <name type="scientific">Rhamnella rubrinervis</name>
    <dbReference type="NCBI Taxonomy" id="2594499"/>
    <lineage>
        <taxon>Eukaryota</taxon>
        <taxon>Viridiplantae</taxon>
        <taxon>Streptophyta</taxon>
        <taxon>Embryophyta</taxon>
        <taxon>Tracheophyta</taxon>
        <taxon>Spermatophyta</taxon>
        <taxon>Magnoliopsida</taxon>
        <taxon>eudicotyledons</taxon>
        <taxon>Gunneridae</taxon>
        <taxon>Pentapetalae</taxon>
        <taxon>rosids</taxon>
        <taxon>fabids</taxon>
        <taxon>Rosales</taxon>
        <taxon>Rhamnaceae</taxon>
        <taxon>rhamnoid group</taxon>
        <taxon>Rhamneae</taxon>
        <taxon>Rhamnella</taxon>
    </lineage>
</organism>
<reference evidence="1" key="1">
    <citation type="submission" date="2020-03" db="EMBL/GenBank/DDBJ databases">
        <title>A high-quality chromosome-level genome assembly of a woody plant with both climbing and erect habits, Rhamnella rubrinervis.</title>
        <authorList>
            <person name="Lu Z."/>
            <person name="Yang Y."/>
            <person name="Zhu X."/>
            <person name="Sun Y."/>
        </authorList>
    </citation>
    <scope>NUCLEOTIDE SEQUENCE</scope>
    <source>
        <strain evidence="1">BYM</strain>
        <tissue evidence="1">Leaf</tissue>
    </source>
</reference>
<evidence type="ECO:0000313" key="2">
    <source>
        <dbReference type="Proteomes" id="UP000796880"/>
    </source>
</evidence>
<protein>
    <submittedName>
        <fullName evidence="1">Uncharacterized protein</fullName>
    </submittedName>
</protein>